<reference evidence="4 5" key="1">
    <citation type="submission" date="2019-11" db="EMBL/GenBank/DDBJ databases">
        <title>Whole genome sequencing identifies a novel species of the genus Arsenicicoccus isolated from human blood.</title>
        <authorList>
            <person name="Jeong J.H."/>
            <person name="Kweon O.J."/>
            <person name="Kim H.R."/>
            <person name="Kim T.-H."/>
            <person name="Ha S.-M."/>
            <person name="Lee M.-K."/>
        </authorList>
    </citation>
    <scope>NUCLEOTIDE SEQUENCE [LARGE SCALE GENOMIC DNA]</scope>
    <source>
        <strain evidence="4 5">MKL-02</strain>
    </source>
</reference>
<organism evidence="4 5">
    <name type="scientific">Arsenicicoccus cauae</name>
    <dbReference type="NCBI Taxonomy" id="2663847"/>
    <lineage>
        <taxon>Bacteria</taxon>
        <taxon>Bacillati</taxon>
        <taxon>Actinomycetota</taxon>
        <taxon>Actinomycetes</taxon>
        <taxon>Micrococcales</taxon>
        <taxon>Intrasporangiaceae</taxon>
        <taxon>Arsenicicoccus</taxon>
    </lineage>
</organism>
<dbReference type="PANTHER" id="PTHR42811">
    <property type="entry name" value="SERINE ACETYLTRANSFERASE"/>
    <property type="match status" value="1"/>
</dbReference>
<proteinExistence type="inferred from homology"/>
<comment type="similarity">
    <text evidence="1">Belongs to the transferase hexapeptide repeat family.</text>
</comment>
<evidence type="ECO:0008006" key="6">
    <source>
        <dbReference type="Google" id="ProtNLM"/>
    </source>
</evidence>
<dbReference type="SUPFAM" id="SSF51161">
    <property type="entry name" value="Trimeric LpxA-like enzymes"/>
    <property type="match status" value="1"/>
</dbReference>
<keyword evidence="3" id="KW-0012">Acyltransferase</keyword>
<protein>
    <recommendedName>
        <fullName evidence="6">Serine acetyltransferase</fullName>
    </recommendedName>
</protein>
<accession>A0A6I3IZ76</accession>
<keyword evidence="5" id="KW-1185">Reference proteome</keyword>
<name>A0A6I3IZ76_9MICO</name>
<dbReference type="GO" id="GO:0016746">
    <property type="term" value="F:acyltransferase activity"/>
    <property type="evidence" value="ECO:0007669"/>
    <property type="project" value="UniProtKB-KW"/>
</dbReference>
<dbReference type="InterPro" id="IPR045304">
    <property type="entry name" value="LbH_SAT"/>
</dbReference>
<evidence type="ECO:0000256" key="3">
    <source>
        <dbReference type="ARBA" id="ARBA00023315"/>
    </source>
</evidence>
<evidence type="ECO:0000313" key="5">
    <source>
        <dbReference type="Proteomes" id="UP000431092"/>
    </source>
</evidence>
<dbReference type="CDD" id="cd03354">
    <property type="entry name" value="LbH_SAT"/>
    <property type="match status" value="1"/>
</dbReference>
<gene>
    <name evidence="4" type="ORF">GGG17_09840</name>
</gene>
<evidence type="ECO:0000256" key="2">
    <source>
        <dbReference type="ARBA" id="ARBA00022679"/>
    </source>
</evidence>
<evidence type="ECO:0000256" key="1">
    <source>
        <dbReference type="ARBA" id="ARBA00007274"/>
    </source>
</evidence>
<dbReference type="InterPro" id="IPR001451">
    <property type="entry name" value="Hexapep"/>
</dbReference>
<dbReference type="AlphaFoldDB" id="A0A6I3IZ76"/>
<evidence type="ECO:0000313" key="4">
    <source>
        <dbReference type="EMBL" id="MTB72266.1"/>
    </source>
</evidence>
<dbReference type="EMBL" id="WLVL01000037">
    <property type="protein sequence ID" value="MTB72266.1"/>
    <property type="molecule type" value="Genomic_DNA"/>
</dbReference>
<dbReference type="Gene3D" id="2.160.10.10">
    <property type="entry name" value="Hexapeptide repeat proteins"/>
    <property type="match status" value="1"/>
</dbReference>
<comment type="caution">
    <text evidence="4">The sequence shown here is derived from an EMBL/GenBank/DDBJ whole genome shotgun (WGS) entry which is preliminary data.</text>
</comment>
<dbReference type="Pfam" id="PF00132">
    <property type="entry name" value="Hexapep"/>
    <property type="match status" value="1"/>
</dbReference>
<dbReference type="InterPro" id="IPR011004">
    <property type="entry name" value="Trimer_LpxA-like_sf"/>
</dbReference>
<sequence>MDERASIGQRRTPAPSWGDAKTRMRECLRIDFAKNPTLSQRITLAVWRLGQATYGQRHPVARLCRMLQQVANAVWFRGIMGAEIPTSIPAGPGLWLPHSVRGVIMHHSVVIGSNCTIYHHTTLGLVGDTGNGPTIEDDCYIGAGAQLLGPITVARGTKIGANAVLTKSTEPGGTYVGVPARLIER</sequence>
<dbReference type="Proteomes" id="UP000431092">
    <property type="component" value="Unassembled WGS sequence"/>
</dbReference>
<keyword evidence="2" id="KW-0808">Transferase</keyword>